<feature type="compositionally biased region" description="Polar residues" evidence="1">
    <location>
        <begin position="290"/>
        <end position="364"/>
    </location>
</feature>
<evidence type="ECO:0000313" key="3">
    <source>
        <dbReference type="EMBL" id="ORC81198.1"/>
    </source>
</evidence>
<evidence type="ECO:0000256" key="2">
    <source>
        <dbReference type="SAM" id="SignalP"/>
    </source>
</evidence>
<name>A0A1X0NFF6_9TRYP</name>
<comment type="caution">
    <text evidence="3">The sequence shown here is derived from an EMBL/GenBank/DDBJ whole genome shotgun (WGS) entry which is preliminary data.</text>
</comment>
<organism evidence="3 4">
    <name type="scientific">Trypanosoma theileri</name>
    <dbReference type="NCBI Taxonomy" id="67003"/>
    <lineage>
        <taxon>Eukaryota</taxon>
        <taxon>Discoba</taxon>
        <taxon>Euglenozoa</taxon>
        <taxon>Kinetoplastea</taxon>
        <taxon>Metakinetoplastina</taxon>
        <taxon>Trypanosomatida</taxon>
        <taxon>Trypanosomatidae</taxon>
        <taxon>Trypanosoma</taxon>
    </lineage>
</organism>
<evidence type="ECO:0000313" key="4">
    <source>
        <dbReference type="Proteomes" id="UP000192257"/>
    </source>
</evidence>
<dbReference type="VEuPathDB" id="TriTrypDB:TM35_001271040"/>
<protein>
    <recommendedName>
        <fullName evidence="5">Mucin-associated surface protein (MASP)</fullName>
    </recommendedName>
</protein>
<feature type="compositionally biased region" description="Basic and acidic residues" evidence="1">
    <location>
        <begin position="232"/>
        <end position="250"/>
    </location>
</feature>
<feature type="compositionally biased region" description="Low complexity" evidence="1">
    <location>
        <begin position="375"/>
        <end position="385"/>
    </location>
</feature>
<sequence>MTMTVMVRCYLLCSLTLALCCACGLVWADGPKASNALIKPSTVGVPSLVRHAIPADGGSWVSFEEDGGDAHDSETSTCVDNSDSHGCRKSIATHGSGDDEDLKQKKDESKEELKKGQEMERTNSDLERTQADPHANQHKGANNSNPLSLHEGRGSEVSLDSEELSAGQPQLPRKTNPDDPLHGAIGGKTKEQVEHIGAPDGGSSGSSSSRSSSHPSPTPSQPEPAVSTTYQARDKNTVDSKRIKNGEHVASHNIGAGDENEQQRQETSVRENQSQSTRQESARESLLQVPVSTPETQKALNKQESQSQTESHDTQNPQTTQANVQGTNNGHDSSAPTTESTGDVSPSNTTTDVTHNNQAENGTNVAKPAESESSTTTTTTTTTTTLPPELTNNKKSDADSSSSISSSVWVRVPLLIVVTLSCILVC</sequence>
<feature type="region of interest" description="Disordered" evidence="1">
    <location>
        <begin position="60"/>
        <end position="405"/>
    </location>
</feature>
<keyword evidence="4" id="KW-1185">Reference proteome</keyword>
<feature type="chain" id="PRO_5012348852" description="Mucin-associated surface protein (MASP)" evidence="2">
    <location>
        <begin position="29"/>
        <end position="426"/>
    </location>
</feature>
<proteinExistence type="predicted"/>
<dbReference type="RefSeq" id="XP_028876876.1">
    <property type="nucleotide sequence ID" value="XM_029031828.1"/>
</dbReference>
<dbReference type="EMBL" id="NBCO01000127">
    <property type="protein sequence ID" value="ORC81198.1"/>
    <property type="molecule type" value="Genomic_DNA"/>
</dbReference>
<evidence type="ECO:0008006" key="5">
    <source>
        <dbReference type="Google" id="ProtNLM"/>
    </source>
</evidence>
<dbReference type="AlphaFoldDB" id="A0A1X0NFF6"/>
<keyword evidence="2" id="KW-0732">Signal</keyword>
<accession>A0A1X0NFF6</accession>
<gene>
    <name evidence="3" type="ORF">TM35_001271040</name>
</gene>
<evidence type="ECO:0000256" key="1">
    <source>
        <dbReference type="SAM" id="MobiDB-lite"/>
    </source>
</evidence>
<reference evidence="3 4" key="1">
    <citation type="submission" date="2017-03" db="EMBL/GenBank/DDBJ databases">
        <title>An alternative strategy for trypanosome survival in the mammalian bloodstream revealed through genome and transcriptome analysis of the ubiquitous bovine parasite Trypanosoma (Megatrypanum) theileri.</title>
        <authorList>
            <person name="Kelly S."/>
            <person name="Ivens A."/>
            <person name="Mott A."/>
            <person name="O'Neill E."/>
            <person name="Emms D."/>
            <person name="Macleod O."/>
            <person name="Voorheis P."/>
            <person name="Matthews J."/>
            <person name="Matthews K."/>
            <person name="Carrington M."/>
        </authorList>
    </citation>
    <scope>NUCLEOTIDE SEQUENCE [LARGE SCALE GENOMIC DNA]</scope>
    <source>
        <strain evidence="3">Edinburgh</strain>
    </source>
</reference>
<feature type="signal peptide" evidence="2">
    <location>
        <begin position="1"/>
        <end position="28"/>
    </location>
</feature>
<dbReference type="GeneID" id="39991608"/>
<feature type="compositionally biased region" description="Basic and acidic residues" evidence="1">
    <location>
        <begin position="102"/>
        <end position="131"/>
    </location>
</feature>
<dbReference type="Proteomes" id="UP000192257">
    <property type="component" value="Unassembled WGS sequence"/>
</dbReference>
<feature type="compositionally biased region" description="Polar residues" evidence="1">
    <location>
        <begin position="270"/>
        <end position="279"/>
    </location>
</feature>
<feature type="compositionally biased region" description="Low complexity" evidence="1">
    <location>
        <begin position="205"/>
        <end position="215"/>
    </location>
</feature>